<feature type="domain" description="Glycosyl transferase family 1" evidence="1">
    <location>
        <begin position="197"/>
        <end position="358"/>
    </location>
</feature>
<dbReference type="InterPro" id="IPR028098">
    <property type="entry name" value="Glyco_trans_4-like_N"/>
</dbReference>
<evidence type="ECO:0000313" key="3">
    <source>
        <dbReference type="EMBL" id="BAU88846.1"/>
    </source>
</evidence>
<dbReference type="AlphaFoldDB" id="A0A161JL52"/>
<organism evidence="3 4">
    <name type="scientific">Methylorubrum populi</name>
    <dbReference type="NCBI Taxonomy" id="223967"/>
    <lineage>
        <taxon>Bacteria</taxon>
        <taxon>Pseudomonadati</taxon>
        <taxon>Pseudomonadota</taxon>
        <taxon>Alphaproteobacteria</taxon>
        <taxon>Hyphomicrobiales</taxon>
        <taxon>Methylobacteriaceae</taxon>
        <taxon>Methylorubrum</taxon>
    </lineage>
</organism>
<dbReference type="SUPFAM" id="SSF53756">
    <property type="entry name" value="UDP-Glycosyltransferase/glycogen phosphorylase"/>
    <property type="match status" value="1"/>
</dbReference>
<dbReference type="Gene3D" id="3.40.50.2000">
    <property type="entry name" value="Glycogen Phosphorylase B"/>
    <property type="match status" value="2"/>
</dbReference>
<dbReference type="Pfam" id="PF13439">
    <property type="entry name" value="Glyco_transf_4"/>
    <property type="match status" value="1"/>
</dbReference>
<dbReference type="NCBIfam" id="TIGR04047">
    <property type="entry name" value="MSMEG_0565_glyc"/>
    <property type="match status" value="1"/>
</dbReference>
<dbReference type="CDD" id="cd03801">
    <property type="entry name" value="GT4_PimA-like"/>
    <property type="match status" value="1"/>
</dbReference>
<feature type="domain" description="Glycosyltransferase subfamily 4-like N-terminal" evidence="2">
    <location>
        <begin position="17"/>
        <end position="175"/>
    </location>
</feature>
<dbReference type="InterPro" id="IPR001296">
    <property type="entry name" value="Glyco_trans_1"/>
</dbReference>
<dbReference type="InterPro" id="IPR050194">
    <property type="entry name" value="Glycosyltransferase_grp1"/>
</dbReference>
<dbReference type="OrthoDB" id="9801609at2"/>
<dbReference type="RefSeq" id="WP_096483133.1">
    <property type="nucleotide sequence ID" value="NZ_AP014809.1"/>
</dbReference>
<dbReference type="Pfam" id="PF00534">
    <property type="entry name" value="Glycos_transf_1"/>
    <property type="match status" value="1"/>
</dbReference>
<keyword evidence="3" id="KW-0808">Transferase</keyword>
<dbReference type="PANTHER" id="PTHR45947:SF3">
    <property type="entry name" value="SULFOQUINOVOSYL TRANSFERASE SQD2"/>
    <property type="match status" value="1"/>
</dbReference>
<evidence type="ECO:0000259" key="2">
    <source>
        <dbReference type="Pfam" id="PF13439"/>
    </source>
</evidence>
<dbReference type="PANTHER" id="PTHR45947">
    <property type="entry name" value="SULFOQUINOVOSYL TRANSFERASE SQD2"/>
    <property type="match status" value="1"/>
</dbReference>
<evidence type="ECO:0000313" key="4">
    <source>
        <dbReference type="Proteomes" id="UP000218288"/>
    </source>
</evidence>
<accession>A0A161JL52</accession>
<dbReference type="GO" id="GO:0016757">
    <property type="term" value="F:glycosyltransferase activity"/>
    <property type="evidence" value="ECO:0007669"/>
    <property type="project" value="InterPro"/>
</dbReference>
<proteinExistence type="predicted"/>
<sequence>MSGLRIAILTHSTNPRGGVAHSLALAEALCRLGHEAVVHAPDPDGRGFFRDAGCPTVPVAAKAVSGDTVALVRSRINDYLRHFATPAACDFDVFHAHDGIGGNALATLKHRRLIPVFARTVHHVDSFTDPVLAQWQDRSIREAARLLCVSRTWAEWIRNDLGVEAGVVGNGVDLSAYSCAPSETDAAVRDRWGLGPGPVILSVGGFEERKNSAGIVAAFVRLREHHPHAQLVVAGGASLLDHASYQARCRAALAAAGLAVGPGLAVIETGPVPQSDMPALYRLADVLAFPSWTEGFGLCVLEAMACGTPAIVSRRPPFTEYLDATDVLFVDPADPDDLVRAVETALVPETRARLRAAGLKRAAIHSWRACAERHLDAYAACARARQEPIYA</sequence>
<dbReference type="InterPro" id="IPR023986">
    <property type="entry name" value="GlycosylTfrase_MSMEG0565"/>
</dbReference>
<protein>
    <submittedName>
        <fullName evidence="3">Group 1 glycosyl transferase</fullName>
    </submittedName>
</protein>
<reference evidence="3 4" key="1">
    <citation type="journal article" date="2016" name="Genome Announc.">
        <title>Complete Genome Sequence of Methylobacterium populi P-1M, Isolated from Pink-Pigmented Household Biofilm.</title>
        <authorList>
            <person name="Morohoshi T."/>
            <person name="Ikeda T."/>
        </authorList>
    </citation>
    <scope>NUCLEOTIDE SEQUENCE [LARGE SCALE GENOMIC DNA]</scope>
    <source>
        <strain evidence="3 4">P-1M</strain>
    </source>
</reference>
<evidence type="ECO:0000259" key="1">
    <source>
        <dbReference type="Pfam" id="PF00534"/>
    </source>
</evidence>
<name>A0A161JL52_9HYPH</name>
<gene>
    <name evidence="3" type="ORF">MPPM_0241</name>
</gene>
<dbReference type="Proteomes" id="UP000218288">
    <property type="component" value="Chromosome"/>
</dbReference>
<dbReference type="EMBL" id="AP014809">
    <property type="protein sequence ID" value="BAU88846.1"/>
    <property type="molecule type" value="Genomic_DNA"/>
</dbReference>